<dbReference type="InterPro" id="IPR029033">
    <property type="entry name" value="His_PPase_superfam"/>
</dbReference>
<dbReference type="CDD" id="cd07067">
    <property type="entry name" value="HP_PGM_like"/>
    <property type="match status" value="1"/>
</dbReference>
<dbReference type="Proteomes" id="UP000253209">
    <property type="component" value="Unassembled WGS sequence"/>
</dbReference>
<name>A0A367GSM9_9SPHI</name>
<evidence type="ECO:0000313" key="2">
    <source>
        <dbReference type="Proteomes" id="UP000253209"/>
    </source>
</evidence>
<sequence>MRIIAERLKTQGIIPELLVSSPALRAIATANIFSQHFPIPKPLKNKAVYDASESTLLQIINEFPDNADFVGLVGHNPGLTQILYYLTGSLQDMDTSGVALLQFETDSWGEVSGDTGDLISYESPKTSA</sequence>
<dbReference type="InterPro" id="IPR013078">
    <property type="entry name" value="His_Pase_superF_clade-1"/>
</dbReference>
<dbReference type="OrthoDB" id="9810154at2"/>
<evidence type="ECO:0000313" key="1">
    <source>
        <dbReference type="EMBL" id="RCH56429.1"/>
    </source>
</evidence>
<organism evidence="1 2">
    <name type="scientific">Mucilaginibacter hurinus</name>
    <dbReference type="NCBI Taxonomy" id="2201324"/>
    <lineage>
        <taxon>Bacteria</taxon>
        <taxon>Pseudomonadati</taxon>
        <taxon>Bacteroidota</taxon>
        <taxon>Sphingobacteriia</taxon>
        <taxon>Sphingobacteriales</taxon>
        <taxon>Sphingobacteriaceae</taxon>
        <taxon>Mucilaginibacter</taxon>
    </lineage>
</organism>
<dbReference type="AlphaFoldDB" id="A0A367GSM9"/>
<accession>A0A367GSM9</accession>
<proteinExistence type="predicted"/>
<dbReference type="Gene3D" id="3.40.50.1240">
    <property type="entry name" value="Phosphoglycerate mutase-like"/>
    <property type="match status" value="1"/>
</dbReference>
<keyword evidence="2" id="KW-1185">Reference proteome</keyword>
<reference evidence="1 2" key="1">
    <citation type="submission" date="2018-05" db="EMBL/GenBank/DDBJ databases">
        <title>Mucilaginibacter hurinus sp. nov., isolated from briquette warehouse soil.</title>
        <authorList>
            <person name="Choi L."/>
        </authorList>
    </citation>
    <scope>NUCLEOTIDE SEQUENCE [LARGE SCALE GENOMIC DNA]</scope>
    <source>
        <strain evidence="1 2">ZR32</strain>
    </source>
</reference>
<dbReference type="SUPFAM" id="SSF53254">
    <property type="entry name" value="Phosphoglycerate mutase-like"/>
    <property type="match status" value="1"/>
</dbReference>
<dbReference type="RefSeq" id="WP_114003326.1">
    <property type="nucleotide sequence ID" value="NZ_QGDC01000001.1"/>
</dbReference>
<dbReference type="EMBL" id="QGDC01000001">
    <property type="protein sequence ID" value="RCH56429.1"/>
    <property type="molecule type" value="Genomic_DNA"/>
</dbReference>
<comment type="caution">
    <text evidence="1">The sequence shown here is derived from an EMBL/GenBank/DDBJ whole genome shotgun (WGS) entry which is preliminary data.</text>
</comment>
<protein>
    <submittedName>
        <fullName evidence="1">Histidine phosphatase family protein</fullName>
    </submittedName>
</protein>
<gene>
    <name evidence="1" type="ORF">DJ568_00790</name>
</gene>